<dbReference type="PATRIC" id="fig|1424334.3.peg.163"/>
<accession>V8QWU7</accession>
<proteinExistence type="predicted"/>
<dbReference type="PANTHER" id="PTHR30160:SF7">
    <property type="entry name" value="ADP-HEPTOSE--LPS HEPTOSYLTRANSFERASE 2"/>
    <property type="match status" value="1"/>
</dbReference>
<evidence type="ECO:0000256" key="1">
    <source>
        <dbReference type="ARBA" id="ARBA00022676"/>
    </source>
</evidence>
<organism evidence="3 4">
    <name type="scientific">Advenella kashmirensis W13003</name>
    <dbReference type="NCBI Taxonomy" id="1424334"/>
    <lineage>
        <taxon>Bacteria</taxon>
        <taxon>Pseudomonadati</taxon>
        <taxon>Pseudomonadota</taxon>
        <taxon>Betaproteobacteria</taxon>
        <taxon>Burkholderiales</taxon>
        <taxon>Alcaligenaceae</taxon>
    </lineage>
</organism>
<keyword evidence="1" id="KW-0328">Glycosyltransferase</keyword>
<dbReference type="RefSeq" id="WP_024003225.1">
    <property type="nucleotide sequence ID" value="NZ_KI650979.1"/>
</dbReference>
<dbReference type="eggNOG" id="COG0859">
    <property type="taxonomic scope" value="Bacteria"/>
</dbReference>
<dbReference type="OrthoDB" id="9797795at2"/>
<name>V8QWU7_9BURK</name>
<protein>
    <submittedName>
        <fullName evidence="3">Glycosyl transferase</fullName>
    </submittedName>
</protein>
<sequence>MGAFAKKLEQIAKKAVFAALGAACGTRKEISASALQNISRIIVVRPNYRIGNAILATAIIAPLRERFPDAQIDFLVTDKTATLFKNLPVDNVAAVSRSNILKPWRTVSLLRRLRARRYDLAVQLAPSSLSGLVLASMLGARYVMGKPKGDADWYDIKVGEPIVNAYDAGAAFSTALGTAGAVSTQLALSNDEMTCAIDRLQALGLAADGAHGVEPFVAVFVGGHADKVCPLSFWVALINDLNQARKRFVVFVGPEETAMIPHLQHAMQSLSLGALCPPQPLRIFAAMLARARLMVTPDSGPMHMAAALKVPVVAMVRTRKSLAFVPPGATSHIVCDLDVPGTLAAADQIPLL</sequence>
<dbReference type="InterPro" id="IPR002201">
    <property type="entry name" value="Glyco_trans_9"/>
</dbReference>
<reference evidence="3 4" key="1">
    <citation type="journal article" date="2014" name="Genome Announc.">
        <title>Draft Genome Sequence of Advenella kashmirensis Strain W13003, a Polycyclic Aromatic Hydrocarbon-Degrading Bacterium.</title>
        <authorList>
            <person name="Wang X."/>
            <person name="Jin D."/>
            <person name="Zhou L."/>
            <person name="Wu L."/>
            <person name="An W."/>
            <person name="Zhao L."/>
        </authorList>
    </citation>
    <scope>NUCLEOTIDE SEQUENCE [LARGE SCALE GENOMIC DNA]</scope>
    <source>
        <strain evidence="3 4">W13003</strain>
    </source>
</reference>
<comment type="caution">
    <text evidence="3">The sequence shown here is derived from an EMBL/GenBank/DDBJ whole genome shotgun (WGS) entry which is preliminary data.</text>
</comment>
<keyword evidence="4" id="KW-1185">Reference proteome</keyword>
<keyword evidence="2 3" id="KW-0808">Transferase</keyword>
<dbReference type="STRING" id="1424334.W822_00770"/>
<dbReference type="PANTHER" id="PTHR30160">
    <property type="entry name" value="TETRAACYLDISACCHARIDE 4'-KINASE-RELATED"/>
    <property type="match status" value="1"/>
</dbReference>
<dbReference type="Proteomes" id="UP000018733">
    <property type="component" value="Unassembled WGS sequence"/>
</dbReference>
<dbReference type="Gene3D" id="3.40.50.2000">
    <property type="entry name" value="Glycogen Phosphorylase B"/>
    <property type="match status" value="2"/>
</dbReference>
<gene>
    <name evidence="3" type="ORF">W822_00770</name>
</gene>
<dbReference type="GO" id="GO:0008713">
    <property type="term" value="F:ADP-heptose-lipopolysaccharide heptosyltransferase activity"/>
    <property type="evidence" value="ECO:0007669"/>
    <property type="project" value="TreeGrafter"/>
</dbReference>
<evidence type="ECO:0000313" key="3">
    <source>
        <dbReference type="EMBL" id="ETF03785.1"/>
    </source>
</evidence>
<dbReference type="GO" id="GO:0005829">
    <property type="term" value="C:cytosol"/>
    <property type="evidence" value="ECO:0007669"/>
    <property type="project" value="TreeGrafter"/>
</dbReference>
<dbReference type="AlphaFoldDB" id="V8QWU7"/>
<dbReference type="GO" id="GO:0009244">
    <property type="term" value="P:lipopolysaccharide core region biosynthetic process"/>
    <property type="evidence" value="ECO:0007669"/>
    <property type="project" value="TreeGrafter"/>
</dbReference>
<dbReference type="SUPFAM" id="SSF53756">
    <property type="entry name" value="UDP-Glycosyltransferase/glycogen phosphorylase"/>
    <property type="match status" value="1"/>
</dbReference>
<dbReference type="InterPro" id="IPR051199">
    <property type="entry name" value="LPS_LOS_Heptosyltrfase"/>
</dbReference>
<evidence type="ECO:0000313" key="4">
    <source>
        <dbReference type="Proteomes" id="UP000018733"/>
    </source>
</evidence>
<evidence type="ECO:0000256" key="2">
    <source>
        <dbReference type="ARBA" id="ARBA00022679"/>
    </source>
</evidence>
<dbReference type="CDD" id="cd03789">
    <property type="entry name" value="GT9_LPS_heptosyltransferase"/>
    <property type="match status" value="1"/>
</dbReference>
<dbReference type="HOGENOM" id="CLU_694022_0_0_4"/>
<dbReference type="EMBL" id="AYXT01000001">
    <property type="protein sequence ID" value="ETF03785.1"/>
    <property type="molecule type" value="Genomic_DNA"/>
</dbReference>
<dbReference type="Pfam" id="PF01075">
    <property type="entry name" value="Glyco_transf_9"/>
    <property type="match status" value="1"/>
</dbReference>